<feature type="region of interest" description="Disordered" evidence="9">
    <location>
        <begin position="98"/>
        <end position="182"/>
    </location>
</feature>
<dbReference type="GO" id="GO:0005524">
    <property type="term" value="F:ATP binding"/>
    <property type="evidence" value="ECO:0007669"/>
    <property type="project" value="UniProtKB-UniRule"/>
</dbReference>
<dbReference type="InterPro" id="IPR023299">
    <property type="entry name" value="ATPase_P-typ_cyto_dom_N"/>
</dbReference>
<dbReference type="SUPFAM" id="SSF56784">
    <property type="entry name" value="HAD-like"/>
    <property type="match status" value="1"/>
</dbReference>
<comment type="caution">
    <text evidence="10">The sequence shown here is derived from an EMBL/GenBank/DDBJ whole genome shotgun (WGS) entry which is preliminary data.</text>
</comment>
<feature type="transmembrane region" description="Helical" evidence="8">
    <location>
        <begin position="224"/>
        <end position="246"/>
    </location>
</feature>
<dbReference type="GO" id="GO:0043682">
    <property type="term" value="F:P-type divalent copper transporter activity"/>
    <property type="evidence" value="ECO:0007669"/>
    <property type="project" value="TreeGrafter"/>
</dbReference>
<protein>
    <submittedName>
        <fullName evidence="10">Copper-exporting P-type ATPase</fullName>
    </submittedName>
</protein>
<dbReference type="Gene3D" id="1.20.1110.10">
    <property type="entry name" value="Calcium-transporting ATPase, transmembrane domain"/>
    <property type="match status" value="1"/>
</dbReference>
<feature type="region of interest" description="Disordered" evidence="9">
    <location>
        <begin position="72"/>
        <end position="91"/>
    </location>
</feature>
<dbReference type="NCBIfam" id="TIGR01525">
    <property type="entry name" value="ATPase-IB_hvy"/>
    <property type="match status" value="1"/>
</dbReference>
<dbReference type="PRINTS" id="PR00120">
    <property type="entry name" value="HATPASE"/>
</dbReference>
<dbReference type="PANTHER" id="PTHR43520:SF8">
    <property type="entry name" value="P-TYPE CU(+) TRANSPORTER"/>
    <property type="match status" value="1"/>
</dbReference>
<sequence>MAGTAPARLAPVSVGDPGGAVGGAAVLQARLGFGGQPQSQHVDLDRARGGGLLRLQRGGRLAPGLAARAAPGLLRGGGGHSHPGVGGPDIRALGARADRRRDPGAARPRAQDRAAGDGRGRRGRAAGSGEGRRPAVGAARRERAGGRRRSRRTLRGGREAAHGRADPGGENGGRHGNGRHHQPVGLVRHARRGVGSDTVLARIVDMVAAAQRSRAPVQALVDRVANWFVPAVVVVSLIAFVVWLIVGPAPALAHAVVAAVSVLVIACPCALGLATPMSIMVATGRGAQAGVLVRDAAALESLAKVDVLMVDKTGTLTEGKPELTDVIAADDGMDEAEVLSLAASLERGSEHPLAEAILAGAESRGAVLHETTDFEAIPGRGVRGRVAGRAVVLGNLALMRVLDADLGELAGAGERLQEAGKTVMFVAVDGKPRGSWRRRTRSSPPPARPSGCSAVRGSRIMMVTGDSERAARTVAGALDIEDWRAEAVPEDKRDIVAELHARGHHVAMAGDGINDAPALAAADTGIAMGTGADVAIKSAGVTLMRGDLNGIVRARLLARATLSNIRQNLFFAFVYNTVGVTIAAGVFYPMFGVLLSPMVAAAAMSLSSLSVVGNALRLRRIRLG</sequence>
<dbReference type="InterPro" id="IPR001757">
    <property type="entry name" value="P_typ_ATPase"/>
</dbReference>
<dbReference type="AlphaFoldDB" id="A0AA35X8Q0"/>
<dbReference type="InterPro" id="IPR027256">
    <property type="entry name" value="P-typ_ATPase_IB"/>
</dbReference>
<evidence type="ECO:0000256" key="5">
    <source>
        <dbReference type="ARBA" id="ARBA00022967"/>
    </source>
</evidence>
<feature type="compositionally biased region" description="Basic and acidic residues" evidence="9">
    <location>
        <begin position="156"/>
        <end position="167"/>
    </location>
</feature>
<organism evidence="10 11">
    <name type="scientific">Geodia barretti</name>
    <name type="common">Barrett's horny sponge</name>
    <dbReference type="NCBI Taxonomy" id="519541"/>
    <lineage>
        <taxon>Eukaryota</taxon>
        <taxon>Metazoa</taxon>
        <taxon>Porifera</taxon>
        <taxon>Demospongiae</taxon>
        <taxon>Heteroscleromorpha</taxon>
        <taxon>Tetractinellida</taxon>
        <taxon>Astrophorina</taxon>
        <taxon>Geodiidae</taxon>
        <taxon>Geodia</taxon>
    </lineage>
</organism>
<feature type="compositionally biased region" description="Basic and acidic residues" evidence="9">
    <location>
        <begin position="98"/>
        <end position="120"/>
    </location>
</feature>
<proteinExistence type="inferred from homology"/>
<dbReference type="GO" id="GO:0005507">
    <property type="term" value="F:copper ion binding"/>
    <property type="evidence" value="ECO:0007669"/>
    <property type="project" value="TreeGrafter"/>
</dbReference>
<feature type="compositionally biased region" description="Basic residues" evidence="9">
    <location>
        <begin position="146"/>
        <end position="155"/>
    </location>
</feature>
<name>A0AA35X8Q0_GEOBA</name>
<keyword evidence="5" id="KW-1278">Translocase</keyword>
<dbReference type="NCBIfam" id="TIGR01494">
    <property type="entry name" value="ATPase_P-type"/>
    <property type="match status" value="2"/>
</dbReference>
<dbReference type="InterPro" id="IPR023214">
    <property type="entry name" value="HAD_sf"/>
</dbReference>
<evidence type="ECO:0000313" key="10">
    <source>
        <dbReference type="EMBL" id="CAI8042385.1"/>
    </source>
</evidence>
<evidence type="ECO:0000256" key="9">
    <source>
        <dbReference type="SAM" id="MobiDB-lite"/>
    </source>
</evidence>
<keyword evidence="3 8" id="KW-0547">Nucleotide-binding</keyword>
<evidence type="ECO:0000256" key="1">
    <source>
        <dbReference type="ARBA" id="ARBA00004141"/>
    </source>
</evidence>
<feature type="transmembrane region" description="Helical" evidence="8">
    <location>
        <begin position="252"/>
        <end position="275"/>
    </location>
</feature>
<dbReference type="Proteomes" id="UP001174909">
    <property type="component" value="Unassembled WGS sequence"/>
</dbReference>
<dbReference type="Pfam" id="PF00702">
    <property type="entry name" value="Hydrolase"/>
    <property type="match status" value="1"/>
</dbReference>
<dbReference type="GO" id="GO:0055070">
    <property type="term" value="P:copper ion homeostasis"/>
    <property type="evidence" value="ECO:0007669"/>
    <property type="project" value="TreeGrafter"/>
</dbReference>
<keyword evidence="2 8" id="KW-0812">Transmembrane</keyword>
<evidence type="ECO:0000313" key="11">
    <source>
        <dbReference type="Proteomes" id="UP001174909"/>
    </source>
</evidence>
<keyword evidence="6 8" id="KW-1133">Transmembrane helix</keyword>
<dbReference type="PROSITE" id="PS00154">
    <property type="entry name" value="ATPASE_E1_E2"/>
    <property type="match status" value="1"/>
</dbReference>
<dbReference type="Gene3D" id="3.40.1110.10">
    <property type="entry name" value="Calcium-transporting ATPase, cytoplasmic domain N"/>
    <property type="match status" value="1"/>
</dbReference>
<dbReference type="PRINTS" id="PR00119">
    <property type="entry name" value="CATATPASE"/>
</dbReference>
<evidence type="ECO:0000256" key="6">
    <source>
        <dbReference type="ARBA" id="ARBA00022989"/>
    </source>
</evidence>
<evidence type="ECO:0000256" key="4">
    <source>
        <dbReference type="ARBA" id="ARBA00022840"/>
    </source>
</evidence>
<keyword evidence="11" id="KW-1185">Reference proteome</keyword>
<comment type="subcellular location">
    <subcellularLocation>
        <location evidence="1">Membrane</location>
        <topology evidence="1">Multi-pass membrane protein</topology>
    </subcellularLocation>
</comment>
<dbReference type="GO" id="GO:0016887">
    <property type="term" value="F:ATP hydrolysis activity"/>
    <property type="evidence" value="ECO:0007669"/>
    <property type="project" value="InterPro"/>
</dbReference>
<feature type="transmembrane region" description="Helical" evidence="8">
    <location>
        <begin position="594"/>
        <end position="616"/>
    </location>
</feature>
<evidence type="ECO:0000256" key="8">
    <source>
        <dbReference type="RuleBase" id="RU362081"/>
    </source>
</evidence>
<gene>
    <name evidence="10" type="ORF">GBAR_LOCUS23548</name>
</gene>
<dbReference type="InterPro" id="IPR018303">
    <property type="entry name" value="ATPase_P-typ_P_site"/>
</dbReference>
<dbReference type="PANTHER" id="PTHR43520">
    <property type="entry name" value="ATP7, ISOFORM B"/>
    <property type="match status" value="1"/>
</dbReference>
<dbReference type="GO" id="GO:0016020">
    <property type="term" value="C:membrane"/>
    <property type="evidence" value="ECO:0007669"/>
    <property type="project" value="UniProtKB-SubCell"/>
</dbReference>
<dbReference type="InterPro" id="IPR023298">
    <property type="entry name" value="ATPase_P-typ_TM_dom_sf"/>
</dbReference>
<comment type="similarity">
    <text evidence="8">Belongs to the cation transport ATPase (P-type) (TC 3.A.3) family. Type IB subfamily.</text>
</comment>
<evidence type="ECO:0000256" key="7">
    <source>
        <dbReference type="ARBA" id="ARBA00023136"/>
    </source>
</evidence>
<feature type="region of interest" description="Disordered" evidence="9">
    <location>
        <begin position="433"/>
        <end position="453"/>
    </location>
</feature>
<evidence type="ECO:0000256" key="2">
    <source>
        <dbReference type="ARBA" id="ARBA00022692"/>
    </source>
</evidence>
<dbReference type="Gene3D" id="3.40.50.1000">
    <property type="entry name" value="HAD superfamily/HAD-like"/>
    <property type="match status" value="1"/>
</dbReference>
<keyword evidence="7 8" id="KW-0472">Membrane</keyword>
<keyword evidence="4 8" id="KW-0067">ATP-binding</keyword>
<dbReference type="InterPro" id="IPR036412">
    <property type="entry name" value="HAD-like_sf"/>
</dbReference>
<reference evidence="10" key="1">
    <citation type="submission" date="2023-03" db="EMBL/GenBank/DDBJ databases">
        <authorList>
            <person name="Steffen K."/>
            <person name="Cardenas P."/>
        </authorList>
    </citation>
    <scope>NUCLEOTIDE SEQUENCE</scope>
</reference>
<accession>A0AA35X8Q0</accession>
<dbReference type="SUPFAM" id="SSF81665">
    <property type="entry name" value="Calcium ATPase, transmembrane domain M"/>
    <property type="match status" value="1"/>
</dbReference>
<feature type="transmembrane region" description="Helical" evidence="8">
    <location>
        <begin position="569"/>
        <end position="588"/>
    </location>
</feature>
<dbReference type="EMBL" id="CASHTH010003263">
    <property type="protein sequence ID" value="CAI8042385.1"/>
    <property type="molecule type" value="Genomic_DNA"/>
</dbReference>
<feature type="compositionally biased region" description="Gly residues" evidence="9">
    <location>
        <begin position="74"/>
        <end position="87"/>
    </location>
</feature>
<evidence type="ECO:0000256" key="3">
    <source>
        <dbReference type="ARBA" id="ARBA00022741"/>
    </source>
</evidence>
<keyword evidence="8" id="KW-0479">Metal-binding</keyword>